<accession>A0AA48L1B2</accession>
<proteinExistence type="predicted"/>
<sequence>MVDDYIELLCNIRKHIEVFGEIYNTEIKKFLNETGEVRMLLKNQNVNFGLKEKEYLELLKNKKNTSNTQGIVELFYKLKKFETILKNFMYSEIKKIEKKISYEIEFYTLGIDNGDNAVRYALLKIDEYKSLKSNNDDNKYKKFVNLLKWIKVLREKKQPYIKK</sequence>
<gene>
    <name evidence="1" type="ORF">RsTaC01_0227</name>
</gene>
<organism evidence="1">
    <name type="scientific">Candidatus Paraimprobicoccus trichonymphae</name>
    <dbReference type="NCBI Taxonomy" id="3033793"/>
    <lineage>
        <taxon>Bacteria</taxon>
        <taxon>Bacillati</taxon>
        <taxon>Bacillota</taxon>
        <taxon>Clostridia</taxon>
        <taxon>Candidatus Paraimprobicoccus</taxon>
    </lineage>
</organism>
<reference evidence="1" key="1">
    <citation type="journal article" date="2023" name="ISME J.">
        <title>Emergence of putative energy parasites within Clostridia revealed by genome analysis of a novel endosymbiotic clade.</title>
        <authorList>
            <person name="Takahashi K."/>
            <person name="Kuwahara H."/>
            <person name="Horikawa Y."/>
            <person name="Izawa K."/>
            <person name="Kato D."/>
            <person name="Inagaki T."/>
            <person name="Yuki M."/>
            <person name="Ohkuma M."/>
            <person name="Hongoh Y."/>
        </authorList>
    </citation>
    <scope>NUCLEOTIDE SEQUENCE</scope>
    <source>
        <strain evidence="1">RsTa-C01</strain>
    </source>
</reference>
<dbReference type="KEGG" id="ptrh:RsTaC01_0227"/>
<name>A0AA48L1B2_9FIRM</name>
<dbReference type="AlphaFoldDB" id="A0AA48L1B2"/>
<evidence type="ECO:0000313" key="1">
    <source>
        <dbReference type="EMBL" id="BED92490.1"/>
    </source>
</evidence>
<dbReference type="Proteomes" id="UP001335720">
    <property type="component" value="Chromosome"/>
</dbReference>
<protein>
    <submittedName>
        <fullName evidence="1">Uncharacterized protein</fullName>
    </submittedName>
</protein>
<dbReference type="EMBL" id="AP027925">
    <property type="protein sequence ID" value="BED92490.1"/>
    <property type="molecule type" value="Genomic_DNA"/>
</dbReference>